<name>A0ACC2WZ09_9TREE</name>
<evidence type="ECO:0000313" key="2">
    <source>
        <dbReference type="Proteomes" id="UP001230649"/>
    </source>
</evidence>
<keyword evidence="2" id="KW-1185">Reference proteome</keyword>
<proteinExistence type="predicted"/>
<comment type="caution">
    <text evidence="1">The sequence shown here is derived from an EMBL/GenBank/DDBJ whole genome shotgun (WGS) entry which is preliminary data.</text>
</comment>
<gene>
    <name evidence="1" type="ORF">QFC20_000678</name>
</gene>
<organism evidence="1 2">
    <name type="scientific">Naganishia adeliensis</name>
    <dbReference type="NCBI Taxonomy" id="92952"/>
    <lineage>
        <taxon>Eukaryota</taxon>
        <taxon>Fungi</taxon>
        <taxon>Dikarya</taxon>
        <taxon>Basidiomycota</taxon>
        <taxon>Agaricomycotina</taxon>
        <taxon>Tremellomycetes</taxon>
        <taxon>Filobasidiales</taxon>
        <taxon>Filobasidiaceae</taxon>
        <taxon>Naganishia</taxon>
    </lineage>
</organism>
<sequence length="727" mass="79439">MNLLYALMMVGALVINIPWFMMIRRRGRIASHSRSRLQSVSRQKISSGSGDGDGYISANMGTTLKAHVRSGLLTKLQPHHLPLLFLYTCTLYVLTRPDLGQTISRLFSATSTASVAASSSLLPSWLRSRTPDGFPFAIPDTDGHSQGRKQPPLLEPQLLSQSGQALISILSMVTGLLLSYKSSSALGKWEKGKGVWMGAGAGSGGMSGGIKGEIRSAVRMTSLLHSRNECETQDGVYAGGTEDSSPDIQASAGNRKADDREALLDERAGELVSLLIGFAFALHFHLAHTRPPLQKAPLSDLLPKGYLATLRRTVERVRFRKASGDLDEYGVDEVRSQSGRRSGRGSDKTPRQKQQSPLRSRSISVSRQRKVRMGRASSSNEDLKAELKGMRPTNRQAAVDGQVHDEPESSQPKSTEAMQSVIEDTSSNEFDSELSQQYKQLNVPISTPEVTSGIVHTGDDMLRLDSSPAPIHSSNPHGADRTQAKVGHHENGSSPQFDGQAHSPPREALRQKARPKAATRSNYELGRQASAISSPFPANLPLSIIRLVESYVNQFVSAEAWTATQGEKGYLLTRTLTKLLSEAEMLSENPPPLSLSIHLTHLLLLYLLAIPAQLMPVLGKWTVPVALIAGWGLLGVEALSREVGAVFGTSENHIPTYLYCAEILSESLDISPLFLEAYTSRVRARLENDEELAGQIPELIRKGDPRVLVLARLQERRVEHWLPDFGL</sequence>
<reference evidence="1" key="1">
    <citation type="submission" date="2023-04" db="EMBL/GenBank/DDBJ databases">
        <title>Draft Genome sequencing of Naganishia species isolated from polar environments using Oxford Nanopore Technology.</title>
        <authorList>
            <person name="Leo P."/>
            <person name="Venkateswaran K."/>
        </authorList>
    </citation>
    <scope>NUCLEOTIDE SEQUENCE</scope>
    <source>
        <strain evidence="1">MNA-CCFEE 5262</strain>
    </source>
</reference>
<protein>
    <submittedName>
        <fullName evidence="1">Uncharacterized protein</fullName>
    </submittedName>
</protein>
<dbReference type="EMBL" id="JASBWS010000003">
    <property type="protein sequence ID" value="KAJ9116743.1"/>
    <property type="molecule type" value="Genomic_DNA"/>
</dbReference>
<accession>A0ACC2WZ09</accession>
<evidence type="ECO:0000313" key="1">
    <source>
        <dbReference type="EMBL" id="KAJ9116743.1"/>
    </source>
</evidence>
<dbReference type="Proteomes" id="UP001230649">
    <property type="component" value="Unassembled WGS sequence"/>
</dbReference>